<gene>
    <name evidence="2" type="ORF">SDC9_209553</name>
</gene>
<sequence>MLLEHLLLSVNPHYSLKYLEKKLAEYHEESDTTDLLETFSTYCECFFSKQKAAEKLHLHRNTLAYRLAKVEERFNISIENFEEVISFYLVLLMKKLGVSGGKKQEQ</sequence>
<dbReference type="Gene3D" id="1.10.10.2840">
    <property type="entry name" value="PucR C-terminal helix-turn-helix domain"/>
    <property type="match status" value="1"/>
</dbReference>
<proteinExistence type="predicted"/>
<feature type="domain" description="PucR C-terminal helix-turn-helix" evidence="1">
    <location>
        <begin position="35"/>
        <end position="92"/>
    </location>
</feature>
<dbReference type="InterPro" id="IPR025736">
    <property type="entry name" value="PucR_C-HTH_dom"/>
</dbReference>
<protein>
    <recommendedName>
        <fullName evidence="1">PucR C-terminal helix-turn-helix domain-containing protein</fullName>
    </recommendedName>
</protein>
<dbReference type="InterPro" id="IPR051448">
    <property type="entry name" value="CdaR-like_regulators"/>
</dbReference>
<comment type="caution">
    <text evidence="2">The sequence shown here is derived from an EMBL/GenBank/DDBJ whole genome shotgun (WGS) entry which is preliminary data.</text>
</comment>
<dbReference type="AlphaFoldDB" id="A0A645JGK5"/>
<evidence type="ECO:0000259" key="1">
    <source>
        <dbReference type="Pfam" id="PF13556"/>
    </source>
</evidence>
<dbReference type="PANTHER" id="PTHR33744">
    <property type="entry name" value="CARBOHYDRATE DIACID REGULATOR"/>
    <property type="match status" value="1"/>
</dbReference>
<name>A0A645JGK5_9ZZZZ</name>
<dbReference type="InterPro" id="IPR042070">
    <property type="entry name" value="PucR_C-HTH_sf"/>
</dbReference>
<dbReference type="Pfam" id="PF13556">
    <property type="entry name" value="HTH_30"/>
    <property type="match status" value="1"/>
</dbReference>
<dbReference type="EMBL" id="VSSQ01138966">
    <property type="protein sequence ID" value="MPN61809.1"/>
    <property type="molecule type" value="Genomic_DNA"/>
</dbReference>
<dbReference type="PANTHER" id="PTHR33744:SF16">
    <property type="entry name" value="CARBOHYDRATE DIACID REGULATOR"/>
    <property type="match status" value="1"/>
</dbReference>
<evidence type="ECO:0000313" key="2">
    <source>
        <dbReference type="EMBL" id="MPN61809.1"/>
    </source>
</evidence>
<organism evidence="2">
    <name type="scientific">bioreactor metagenome</name>
    <dbReference type="NCBI Taxonomy" id="1076179"/>
    <lineage>
        <taxon>unclassified sequences</taxon>
        <taxon>metagenomes</taxon>
        <taxon>ecological metagenomes</taxon>
    </lineage>
</organism>
<accession>A0A645JGK5</accession>
<reference evidence="2" key="1">
    <citation type="submission" date="2019-08" db="EMBL/GenBank/DDBJ databases">
        <authorList>
            <person name="Kucharzyk K."/>
            <person name="Murdoch R.W."/>
            <person name="Higgins S."/>
            <person name="Loffler F."/>
        </authorList>
    </citation>
    <scope>NUCLEOTIDE SEQUENCE</scope>
</reference>